<organism evidence="2 3">
    <name type="scientific">Nonlabens ulvanivorans</name>
    <name type="common">Persicivirga ulvanivorans</name>
    <dbReference type="NCBI Taxonomy" id="906888"/>
    <lineage>
        <taxon>Bacteria</taxon>
        <taxon>Pseudomonadati</taxon>
        <taxon>Bacteroidota</taxon>
        <taxon>Flavobacteriia</taxon>
        <taxon>Flavobacteriales</taxon>
        <taxon>Flavobacteriaceae</taxon>
        <taxon>Nonlabens</taxon>
    </lineage>
</organism>
<reference evidence="2 3" key="1">
    <citation type="journal article" date="2014" name="Genome Announc.">
        <title>Draft Genome Sequences of Marine Flavobacterium Nonlabens Strains NR17, NR24, NR27, NR32, NR33, and Ara13.</title>
        <authorList>
            <person name="Nakanishi M."/>
            <person name="Meirelles P."/>
            <person name="Suzuki R."/>
            <person name="Takatani N."/>
            <person name="Mino S."/>
            <person name="Suda W."/>
            <person name="Oshima K."/>
            <person name="Hattori M."/>
            <person name="Ohkuma M."/>
            <person name="Hosokawa M."/>
            <person name="Miyashita K."/>
            <person name="Thompson F.L."/>
            <person name="Niwa A."/>
            <person name="Sawabe T."/>
            <person name="Sawabe T."/>
        </authorList>
    </citation>
    <scope>NUCLEOTIDE SEQUENCE [LARGE SCALE GENOMIC DNA]</scope>
    <source>
        <strain evidence="3">JCM19296</strain>
    </source>
</reference>
<evidence type="ECO:0000256" key="1">
    <source>
        <dbReference type="SAM" id="Phobius"/>
    </source>
</evidence>
<keyword evidence="1" id="KW-0472">Membrane</keyword>
<keyword evidence="1" id="KW-0812">Transmembrane</keyword>
<name>A0A081D8Z9_NONUL</name>
<dbReference type="Proteomes" id="UP000028980">
    <property type="component" value="Unassembled WGS sequence"/>
</dbReference>
<gene>
    <name evidence="2" type="ORF">JCM19296_987</name>
</gene>
<sequence>MQHYRAIRLWRTVNIIVCWIHAIKLFLFTLSRKRNQHHFSTLIK</sequence>
<evidence type="ECO:0000313" key="2">
    <source>
        <dbReference type="EMBL" id="GAK75395.1"/>
    </source>
</evidence>
<evidence type="ECO:0000313" key="3">
    <source>
        <dbReference type="Proteomes" id="UP000028980"/>
    </source>
</evidence>
<feature type="transmembrane region" description="Helical" evidence="1">
    <location>
        <begin position="12"/>
        <end position="30"/>
    </location>
</feature>
<protein>
    <submittedName>
        <fullName evidence="2">Uncharacterized protein</fullName>
    </submittedName>
</protein>
<accession>A0A081D8Z9</accession>
<proteinExistence type="predicted"/>
<dbReference type="EMBL" id="BBLG01000002">
    <property type="protein sequence ID" value="GAK75395.1"/>
    <property type="molecule type" value="Genomic_DNA"/>
</dbReference>
<comment type="caution">
    <text evidence="2">The sequence shown here is derived from an EMBL/GenBank/DDBJ whole genome shotgun (WGS) entry which is preliminary data.</text>
</comment>
<keyword evidence="1" id="KW-1133">Transmembrane helix</keyword>
<dbReference type="AlphaFoldDB" id="A0A081D8Z9"/>